<protein>
    <recommendedName>
        <fullName evidence="1">Bacterial Ig domain-containing protein</fullName>
    </recommendedName>
</protein>
<dbReference type="Gene3D" id="2.60.40.10">
    <property type="entry name" value="Immunoglobulins"/>
    <property type="match status" value="1"/>
</dbReference>
<dbReference type="Proteomes" id="UP000297989">
    <property type="component" value="Unassembled WGS sequence"/>
</dbReference>
<dbReference type="AlphaFoldDB" id="A0A659SEL1"/>
<accession>A0A659SEL1</accession>
<dbReference type="Pfam" id="PF17936">
    <property type="entry name" value="Big_6"/>
    <property type="match status" value="1"/>
</dbReference>
<name>A0A659SEL1_SALET</name>
<evidence type="ECO:0000259" key="1">
    <source>
        <dbReference type="Pfam" id="PF17936"/>
    </source>
</evidence>
<evidence type="ECO:0000313" key="2">
    <source>
        <dbReference type="EMBL" id="TGD40087.1"/>
    </source>
</evidence>
<gene>
    <name evidence="2" type="ORF">C9F10_11790</name>
</gene>
<evidence type="ECO:0000313" key="3">
    <source>
        <dbReference type="Proteomes" id="UP000297989"/>
    </source>
</evidence>
<proteinExistence type="predicted"/>
<feature type="domain" description="Bacterial Ig" evidence="1">
    <location>
        <begin position="28"/>
        <end position="107"/>
    </location>
</feature>
<sequence length="120" mass="11496">PALTPPAHHATCTASDSTAATVIVDTLAPGTPSGTLSADGGSLSGQAEANSTVTVTLAGGVTLTTTAGSNGAWSLTLPTKQIEGQLSNVTATDAAGNASGTLGITAPILPLAARDNITSI</sequence>
<feature type="non-terminal residue" evidence="2">
    <location>
        <position position="120"/>
    </location>
</feature>
<reference evidence="2 3" key="1">
    <citation type="submission" date="2018-03" db="EMBL/GenBank/DDBJ databases">
        <title>Non-Typhoidal Salmonella genome sequencing and assembly.</title>
        <authorList>
            <person name="Matchawe C."/>
        </authorList>
    </citation>
    <scope>NUCLEOTIDE SEQUENCE [LARGE SCALE GENOMIC DNA]</scope>
    <source>
        <strain evidence="2 3">8EV</strain>
    </source>
</reference>
<organism evidence="2 3">
    <name type="scientific">Salmonella enterica subsp. enterica serovar Poona</name>
    <dbReference type="NCBI Taxonomy" id="436295"/>
    <lineage>
        <taxon>Bacteria</taxon>
        <taxon>Pseudomonadati</taxon>
        <taxon>Pseudomonadota</taxon>
        <taxon>Gammaproteobacteria</taxon>
        <taxon>Enterobacterales</taxon>
        <taxon>Enterobacteriaceae</taxon>
        <taxon>Salmonella</taxon>
    </lineage>
</organism>
<comment type="caution">
    <text evidence="2">The sequence shown here is derived from an EMBL/GenBank/DDBJ whole genome shotgun (WGS) entry which is preliminary data.</text>
</comment>
<feature type="non-terminal residue" evidence="2">
    <location>
        <position position="1"/>
    </location>
</feature>
<dbReference type="NCBIfam" id="NF033510">
    <property type="entry name" value="Ca_tandemer"/>
    <property type="match status" value="1"/>
</dbReference>
<dbReference type="EMBL" id="PYKK01000843">
    <property type="protein sequence ID" value="TGD40087.1"/>
    <property type="molecule type" value="Genomic_DNA"/>
</dbReference>
<dbReference type="InterPro" id="IPR041498">
    <property type="entry name" value="Big_6"/>
</dbReference>
<dbReference type="InterPro" id="IPR013783">
    <property type="entry name" value="Ig-like_fold"/>
</dbReference>